<evidence type="ECO:0000313" key="4">
    <source>
        <dbReference type="Proteomes" id="UP000249393"/>
    </source>
</evidence>
<sequence length="202" mass="20720">MTQSHTPVLEAIVLAAGRGVRFGGDKLLAALNGAPLVTGALAAALAAPVRRVLVAVGDDPRLVDAVQAFATPDRADRLVLVPVPQAAEGMGASLRTAASAVSAAAEGVFVFLGDMPTIAPDTPVRLAAALDAPDRIVAPVHAGRRGHPVLFGRAWLPALKTLKGDEGARALIAAAGSSLRLVEVDDRGVLLDIDRPEDLARF</sequence>
<dbReference type="InterPro" id="IPR025877">
    <property type="entry name" value="MobA-like_NTP_Trfase"/>
</dbReference>
<name>A0A2W5V514_9CAUL</name>
<dbReference type="SUPFAM" id="SSF53448">
    <property type="entry name" value="Nucleotide-diphospho-sugar transferases"/>
    <property type="match status" value="1"/>
</dbReference>
<feature type="domain" description="MobA-like NTP transferase" evidence="2">
    <location>
        <begin position="11"/>
        <end position="174"/>
    </location>
</feature>
<dbReference type="Pfam" id="PF12804">
    <property type="entry name" value="NTP_transf_3"/>
    <property type="match status" value="1"/>
</dbReference>
<evidence type="ECO:0000259" key="2">
    <source>
        <dbReference type="Pfam" id="PF12804"/>
    </source>
</evidence>
<dbReference type="PANTHER" id="PTHR43777">
    <property type="entry name" value="MOLYBDENUM COFACTOR CYTIDYLYLTRANSFERASE"/>
    <property type="match status" value="1"/>
</dbReference>
<dbReference type="Proteomes" id="UP000249393">
    <property type="component" value="Unassembled WGS sequence"/>
</dbReference>
<dbReference type="RefSeq" id="WP_304277350.1">
    <property type="nucleotide sequence ID" value="NZ_QFQZ01000027.1"/>
</dbReference>
<dbReference type="Gene3D" id="3.90.550.10">
    <property type="entry name" value="Spore Coat Polysaccharide Biosynthesis Protein SpsA, Chain A"/>
    <property type="match status" value="1"/>
</dbReference>
<protein>
    <submittedName>
        <fullName evidence="3">Molybdopterin-guanine dinucleotide biosynthesis protein A</fullName>
    </submittedName>
</protein>
<gene>
    <name evidence="3" type="ORF">DI526_10365</name>
</gene>
<accession>A0A2W5V514</accession>
<dbReference type="GO" id="GO:0016779">
    <property type="term" value="F:nucleotidyltransferase activity"/>
    <property type="evidence" value="ECO:0007669"/>
    <property type="project" value="UniProtKB-ARBA"/>
</dbReference>
<evidence type="ECO:0000256" key="1">
    <source>
        <dbReference type="ARBA" id="ARBA00022842"/>
    </source>
</evidence>
<organism evidence="3 4">
    <name type="scientific">Caulobacter segnis</name>
    <dbReference type="NCBI Taxonomy" id="88688"/>
    <lineage>
        <taxon>Bacteria</taxon>
        <taxon>Pseudomonadati</taxon>
        <taxon>Pseudomonadota</taxon>
        <taxon>Alphaproteobacteria</taxon>
        <taxon>Caulobacterales</taxon>
        <taxon>Caulobacteraceae</taxon>
        <taxon>Caulobacter</taxon>
    </lineage>
</organism>
<dbReference type="EMBL" id="QFQZ01000027">
    <property type="protein sequence ID" value="PZR34402.1"/>
    <property type="molecule type" value="Genomic_DNA"/>
</dbReference>
<keyword evidence="1" id="KW-0460">Magnesium</keyword>
<dbReference type="CDD" id="cd04182">
    <property type="entry name" value="GT_2_like_f"/>
    <property type="match status" value="1"/>
</dbReference>
<proteinExistence type="predicted"/>
<dbReference type="InterPro" id="IPR029044">
    <property type="entry name" value="Nucleotide-diphossugar_trans"/>
</dbReference>
<dbReference type="PANTHER" id="PTHR43777:SF1">
    <property type="entry name" value="MOLYBDENUM COFACTOR CYTIDYLYLTRANSFERASE"/>
    <property type="match status" value="1"/>
</dbReference>
<comment type="caution">
    <text evidence="3">The sequence shown here is derived from an EMBL/GenBank/DDBJ whole genome shotgun (WGS) entry which is preliminary data.</text>
</comment>
<reference evidence="3 4" key="1">
    <citation type="submission" date="2017-08" db="EMBL/GenBank/DDBJ databases">
        <title>Infants hospitalized years apart are colonized by the same room-sourced microbial strains.</title>
        <authorList>
            <person name="Brooks B."/>
            <person name="Olm M.R."/>
            <person name="Firek B.A."/>
            <person name="Baker R."/>
            <person name="Thomas B.C."/>
            <person name="Morowitz M.J."/>
            <person name="Banfield J.F."/>
        </authorList>
    </citation>
    <scope>NUCLEOTIDE SEQUENCE [LARGE SCALE GENOMIC DNA]</scope>
    <source>
        <strain evidence="3">S2_003_000_R2_4</strain>
    </source>
</reference>
<dbReference type="AlphaFoldDB" id="A0A2W5V514"/>
<evidence type="ECO:0000313" key="3">
    <source>
        <dbReference type="EMBL" id="PZR34402.1"/>
    </source>
</evidence>